<proteinExistence type="predicted"/>
<dbReference type="RefSeq" id="WP_023946859.1">
    <property type="nucleotide sequence ID" value="NZ_UAWL01000006.1"/>
</dbReference>
<evidence type="ECO:0000313" key="2">
    <source>
        <dbReference type="Proteomes" id="UP000250166"/>
    </source>
</evidence>
<sequence length="56" mass="6539">MAIANKALKLKEKLNFLSKIHVKKLEREFARWREANKNLKSYSQYWAGSLCAVLLS</sequence>
<organism evidence="1 2">
    <name type="scientific">Helicobacter fennelliae</name>
    <dbReference type="NCBI Taxonomy" id="215"/>
    <lineage>
        <taxon>Bacteria</taxon>
        <taxon>Pseudomonadati</taxon>
        <taxon>Campylobacterota</taxon>
        <taxon>Epsilonproteobacteria</taxon>
        <taxon>Campylobacterales</taxon>
        <taxon>Helicobacteraceae</taxon>
        <taxon>Helicobacter</taxon>
    </lineage>
</organism>
<dbReference type="EMBL" id="UAWL01000006">
    <property type="protein sequence ID" value="SQB97739.1"/>
    <property type="molecule type" value="Genomic_DNA"/>
</dbReference>
<accession>A0A2X3DDZ7</accession>
<dbReference type="Proteomes" id="UP000250166">
    <property type="component" value="Unassembled WGS sequence"/>
</dbReference>
<dbReference type="AlphaFoldDB" id="A0A2X3DDZ7"/>
<gene>
    <name evidence="1" type="ORF">NCTC13102_00337</name>
</gene>
<protein>
    <submittedName>
        <fullName evidence="1">Uncharacterized protein</fullName>
    </submittedName>
</protein>
<evidence type="ECO:0000313" key="1">
    <source>
        <dbReference type="EMBL" id="SQB97739.1"/>
    </source>
</evidence>
<reference evidence="1 2" key="1">
    <citation type="submission" date="2018-06" db="EMBL/GenBank/DDBJ databases">
        <authorList>
            <consortium name="Pathogen Informatics"/>
            <person name="Doyle S."/>
        </authorList>
    </citation>
    <scope>NUCLEOTIDE SEQUENCE [LARGE SCALE GENOMIC DNA]</scope>
    <source>
        <strain evidence="1 2">NCTC13102</strain>
    </source>
</reference>
<name>A0A2X3DDZ7_9HELI</name>